<name>A0A261A0S0_CAERE</name>
<dbReference type="Proteomes" id="UP000216624">
    <property type="component" value="Unassembled WGS sequence"/>
</dbReference>
<dbReference type="CTD" id="9804518"/>
<proteinExistence type="predicted"/>
<evidence type="ECO:0000313" key="1">
    <source>
        <dbReference type="EMBL" id="OZF91154.1"/>
    </source>
</evidence>
<dbReference type="STRING" id="31234.E3NAN4"/>
<evidence type="ECO:0000313" key="2">
    <source>
        <dbReference type="Proteomes" id="UP000216624"/>
    </source>
</evidence>
<keyword evidence="2" id="KW-1185">Reference proteome</keyword>
<dbReference type="PANTHER" id="PTHR21593">
    <property type="entry name" value="PRION-LIKE- Q/N-RICH -DOMAIN-BEARING PROTEIN PROTEIN"/>
    <property type="match status" value="1"/>
</dbReference>
<reference evidence="1" key="1">
    <citation type="submission" date="2017-08" db="EMBL/GenBank/DDBJ databases">
        <authorList>
            <person name="de Groot N.N."/>
        </authorList>
    </citation>
    <scope>NUCLEOTIDE SEQUENCE [LARGE SCALE GENOMIC DNA]</scope>
    <source>
        <strain evidence="1">PX439</strain>
    </source>
</reference>
<dbReference type="OMA" id="NDDHWIR"/>
<accession>A0A261A0S0</accession>
<feature type="non-terminal residue" evidence="1">
    <location>
        <position position="1"/>
    </location>
</feature>
<dbReference type="InterPro" id="IPR052823">
    <property type="entry name" value="SXP/RAL-2_related"/>
</dbReference>
<dbReference type="OrthoDB" id="5867022at2759"/>
<dbReference type="Pfam" id="PF02520">
    <property type="entry name" value="ANIS5_cation-bd"/>
    <property type="match status" value="1"/>
</dbReference>
<sequence>MAQNLLFITVTVAAVAFVLAGPGGHGGPRGGGHGGPRGGHGGPPFLQNVTREARKEFEAVWRNETLTIAEIEAQTAALADKYGVSESYKKFEADLTAHLAEVKQNQTAVINNLSATSDKLRTIYQNKDQTRKAQEEAVAAVRKESPVEVDTIKFIRAQVGGEPLGHEHGGHGGPRSGPGGRGGPRGGGHGRGSH</sequence>
<dbReference type="KEGG" id="crq:GCK72_015317"/>
<comment type="caution">
    <text evidence="1">The sequence shown here is derived from an EMBL/GenBank/DDBJ whole genome shotgun (WGS) entry which is preliminary data.</text>
</comment>
<dbReference type="PANTHER" id="PTHR21593:SF22">
    <property type="entry name" value="PROTEIN CBG18492"/>
    <property type="match status" value="1"/>
</dbReference>
<dbReference type="EMBL" id="NMWX01000023">
    <property type="protein sequence ID" value="OZF91154.1"/>
    <property type="molecule type" value="Genomic_DNA"/>
</dbReference>
<dbReference type="HOGENOM" id="CLU_084863_0_0_1"/>
<dbReference type="InterPro" id="IPR003677">
    <property type="entry name" value="ANIS5_cation-bd"/>
</dbReference>
<gene>
    <name evidence="1" type="ORF">FL82_21168</name>
</gene>
<organism evidence="1 2">
    <name type="scientific">Caenorhabditis remanei</name>
    <name type="common">Caenorhabditis vulgaris</name>
    <dbReference type="NCBI Taxonomy" id="31234"/>
    <lineage>
        <taxon>Eukaryota</taxon>
        <taxon>Metazoa</taxon>
        <taxon>Ecdysozoa</taxon>
        <taxon>Nematoda</taxon>
        <taxon>Chromadorea</taxon>
        <taxon>Rhabditida</taxon>
        <taxon>Rhabditina</taxon>
        <taxon>Rhabditomorpha</taxon>
        <taxon>Rhabditoidea</taxon>
        <taxon>Rhabditidae</taxon>
        <taxon>Peloderinae</taxon>
        <taxon>Caenorhabditis</taxon>
    </lineage>
</organism>
<dbReference type="eggNOG" id="ENOG502TGTH">
    <property type="taxonomic scope" value="Eukaryota"/>
</dbReference>
<protein>
    <submittedName>
        <fullName evidence="1">Uncharacterized protein</fullName>
    </submittedName>
</protein>